<accession>A0A841TWG5</accession>
<keyword evidence="2" id="KW-1185">Reference proteome</keyword>
<protein>
    <submittedName>
        <fullName evidence="1">Uncharacterized protein</fullName>
    </submittedName>
</protein>
<dbReference type="EMBL" id="JACJVR010000060">
    <property type="protein sequence ID" value="MBB6692877.1"/>
    <property type="molecule type" value="Genomic_DNA"/>
</dbReference>
<reference evidence="1 2" key="1">
    <citation type="submission" date="2020-08" db="EMBL/GenBank/DDBJ databases">
        <title>Cohnella phylogeny.</title>
        <authorList>
            <person name="Dunlap C."/>
        </authorList>
    </citation>
    <scope>NUCLEOTIDE SEQUENCE [LARGE SCALE GENOMIC DNA]</scope>
    <source>
        <strain evidence="1 2">DSM 25239</strain>
    </source>
</reference>
<comment type="caution">
    <text evidence="1">The sequence shown here is derived from an EMBL/GenBank/DDBJ whole genome shotgun (WGS) entry which is preliminary data.</text>
</comment>
<evidence type="ECO:0000313" key="1">
    <source>
        <dbReference type="EMBL" id="MBB6692877.1"/>
    </source>
</evidence>
<gene>
    <name evidence="1" type="ORF">H7B90_15815</name>
</gene>
<evidence type="ECO:0000313" key="2">
    <source>
        <dbReference type="Proteomes" id="UP000553776"/>
    </source>
</evidence>
<name>A0A841TWG5_9BACL</name>
<dbReference type="AlphaFoldDB" id="A0A841TWG5"/>
<organism evidence="1 2">
    <name type="scientific">Cohnella xylanilytica</name>
    <dbReference type="NCBI Taxonomy" id="557555"/>
    <lineage>
        <taxon>Bacteria</taxon>
        <taxon>Bacillati</taxon>
        <taxon>Bacillota</taxon>
        <taxon>Bacilli</taxon>
        <taxon>Bacillales</taxon>
        <taxon>Paenibacillaceae</taxon>
        <taxon>Cohnella</taxon>
    </lineage>
</organism>
<sequence length="90" mass="10896">MNEERGPVGIGNGASFDEFRRMKRPFRVRFYIYSFCSYIILTPEREGWQFNIFMKPISDYFLSAFGMMKERIPCSRKFDKQAPPFWRARF</sequence>
<proteinExistence type="predicted"/>
<dbReference type="Proteomes" id="UP000553776">
    <property type="component" value="Unassembled WGS sequence"/>
</dbReference>
<dbReference type="RefSeq" id="WP_185136865.1">
    <property type="nucleotide sequence ID" value="NZ_JACJVR010000060.1"/>
</dbReference>